<evidence type="ECO:0000313" key="6">
    <source>
        <dbReference type="EMBL" id="KAF5770488.1"/>
    </source>
</evidence>
<dbReference type="Proteomes" id="UP000215914">
    <property type="component" value="Unassembled WGS sequence"/>
</dbReference>
<dbReference type="PROSITE" id="PS50600">
    <property type="entry name" value="ULP_PROTEASE"/>
    <property type="match status" value="1"/>
</dbReference>
<keyword evidence="2" id="KW-0645">Protease</keyword>
<evidence type="ECO:0000256" key="2">
    <source>
        <dbReference type="ARBA" id="ARBA00022670"/>
    </source>
</evidence>
<protein>
    <submittedName>
        <fullName evidence="6">Ulp1 peptidase</fullName>
        <ecNumber evidence="6">3.4.22.68</ecNumber>
    </submittedName>
</protein>
<dbReference type="EC" id="3.4.22.68" evidence="6"/>
<dbReference type="Gramene" id="mRNA:HanXRQr2_Chr14g0660021">
    <property type="protein sequence ID" value="mRNA:HanXRQr2_Chr14g0660021"/>
    <property type="gene ID" value="HanXRQr2_Chr14g0660021"/>
</dbReference>
<dbReference type="Gene3D" id="3.40.395.10">
    <property type="entry name" value="Adenoviral Proteinase, Chain A"/>
    <property type="match status" value="1"/>
</dbReference>
<dbReference type="AlphaFoldDB" id="A0A9K3H963"/>
<dbReference type="PANTHER" id="PTHR12606:SF151">
    <property type="entry name" value="UBIQUITIN-LIKE PROTEASE FAMILY PROFILE DOMAIN-CONTAINING PROTEIN"/>
    <property type="match status" value="1"/>
</dbReference>
<reference evidence="6" key="2">
    <citation type="submission" date="2020-06" db="EMBL/GenBank/DDBJ databases">
        <title>Helianthus annuus Genome sequencing and assembly Release 2.</title>
        <authorList>
            <person name="Gouzy J."/>
            <person name="Langlade N."/>
            <person name="Munos S."/>
        </authorList>
    </citation>
    <scope>NUCLEOTIDE SEQUENCE</scope>
    <source>
        <tissue evidence="6">Leaves</tissue>
    </source>
</reference>
<dbReference type="GO" id="GO:0016929">
    <property type="term" value="F:deSUMOylase activity"/>
    <property type="evidence" value="ECO:0000318"/>
    <property type="project" value="GO_Central"/>
</dbReference>
<organism evidence="6 7">
    <name type="scientific">Helianthus annuus</name>
    <name type="common">Common sunflower</name>
    <dbReference type="NCBI Taxonomy" id="4232"/>
    <lineage>
        <taxon>Eukaryota</taxon>
        <taxon>Viridiplantae</taxon>
        <taxon>Streptophyta</taxon>
        <taxon>Embryophyta</taxon>
        <taxon>Tracheophyta</taxon>
        <taxon>Spermatophyta</taxon>
        <taxon>Magnoliopsida</taxon>
        <taxon>eudicotyledons</taxon>
        <taxon>Gunneridae</taxon>
        <taxon>Pentapetalae</taxon>
        <taxon>asterids</taxon>
        <taxon>campanulids</taxon>
        <taxon>Asterales</taxon>
        <taxon>Asteraceae</taxon>
        <taxon>Asteroideae</taxon>
        <taxon>Heliantheae alliance</taxon>
        <taxon>Heliantheae</taxon>
        <taxon>Helianthus</taxon>
    </lineage>
</organism>
<feature type="domain" description="Ubiquitin-like protease family profile" evidence="5">
    <location>
        <begin position="1"/>
        <end position="155"/>
    </location>
</feature>
<dbReference type="InterPro" id="IPR038765">
    <property type="entry name" value="Papain-like_cys_pep_sf"/>
</dbReference>
<evidence type="ECO:0000259" key="5">
    <source>
        <dbReference type="PROSITE" id="PS50600"/>
    </source>
</evidence>
<accession>A0A9K3H963</accession>
<evidence type="ECO:0000256" key="1">
    <source>
        <dbReference type="ARBA" id="ARBA00005234"/>
    </source>
</evidence>
<dbReference type="InterPro" id="IPR003653">
    <property type="entry name" value="Peptidase_C48_C"/>
</dbReference>
<dbReference type="Pfam" id="PF02902">
    <property type="entry name" value="Peptidase_C48"/>
    <property type="match status" value="1"/>
</dbReference>
<evidence type="ECO:0000256" key="4">
    <source>
        <dbReference type="ARBA" id="ARBA00022807"/>
    </source>
</evidence>
<comment type="caution">
    <text evidence="6">The sequence shown here is derived from an EMBL/GenBank/DDBJ whole genome shotgun (WGS) entry which is preliminary data.</text>
</comment>
<dbReference type="EMBL" id="MNCJ02000329">
    <property type="protein sequence ID" value="KAF5770488.1"/>
    <property type="molecule type" value="Genomic_DNA"/>
</dbReference>
<keyword evidence="4" id="KW-0788">Thiol protease</keyword>
<keyword evidence="3 6" id="KW-0378">Hydrolase</keyword>
<proteinExistence type="inferred from homology"/>
<evidence type="ECO:0000313" key="7">
    <source>
        <dbReference type="Proteomes" id="UP000215914"/>
    </source>
</evidence>
<dbReference type="GO" id="GO:0005634">
    <property type="term" value="C:nucleus"/>
    <property type="evidence" value="ECO:0000318"/>
    <property type="project" value="GO_Central"/>
</dbReference>
<dbReference type="GO" id="GO:0006508">
    <property type="term" value="P:proteolysis"/>
    <property type="evidence" value="ECO:0007669"/>
    <property type="project" value="UniProtKB-KW"/>
</dbReference>
<sequence>MIHLYESRDRNARWSILPPYFQMYFYGTTLPEQTYKGYYTGVVEPFPAITTVDEVYIPLLIPQTHWFLGVFNLVNRTLTVYDSLAESPFLDRGRDQVLTHINFVFDNWLRRHGYYTTMPIPLTYPFHVTFAHNVPQQTGPLGDCGVWVCIFLEKLINGKRINDGEDPNVTASNMRRHLAMLFYDSKLEGESSVEKIIQSVERNSDVTKPFH</sequence>
<dbReference type="SUPFAM" id="SSF54001">
    <property type="entry name" value="Cysteine proteinases"/>
    <property type="match status" value="1"/>
</dbReference>
<evidence type="ECO:0000256" key="3">
    <source>
        <dbReference type="ARBA" id="ARBA00022801"/>
    </source>
</evidence>
<dbReference type="GO" id="GO:0016926">
    <property type="term" value="P:protein desumoylation"/>
    <property type="evidence" value="ECO:0000318"/>
    <property type="project" value="GO_Central"/>
</dbReference>
<name>A0A9K3H963_HELAN</name>
<dbReference type="PANTHER" id="PTHR12606">
    <property type="entry name" value="SENTRIN/SUMO-SPECIFIC PROTEASE"/>
    <property type="match status" value="1"/>
</dbReference>
<keyword evidence="7" id="KW-1185">Reference proteome</keyword>
<gene>
    <name evidence="6" type="ORF">HanXRQr2_Chr14g0660021</name>
</gene>
<comment type="similarity">
    <text evidence="1">Belongs to the peptidase C48 family.</text>
</comment>
<reference evidence="6" key="1">
    <citation type="journal article" date="2017" name="Nature">
        <title>The sunflower genome provides insights into oil metabolism, flowering and Asterid evolution.</title>
        <authorList>
            <person name="Badouin H."/>
            <person name="Gouzy J."/>
            <person name="Grassa C.J."/>
            <person name="Murat F."/>
            <person name="Staton S.E."/>
            <person name="Cottret L."/>
            <person name="Lelandais-Briere C."/>
            <person name="Owens G.L."/>
            <person name="Carrere S."/>
            <person name="Mayjonade B."/>
            <person name="Legrand L."/>
            <person name="Gill N."/>
            <person name="Kane N.C."/>
            <person name="Bowers J.E."/>
            <person name="Hubner S."/>
            <person name="Bellec A."/>
            <person name="Berard A."/>
            <person name="Berges H."/>
            <person name="Blanchet N."/>
            <person name="Boniface M.C."/>
            <person name="Brunel D."/>
            <person name="Catrice O."/>
            <person name="Chaidir N."/>
            <person name="Claudel C."/>
            <person name="Donnadieu C."/>
            <person name="Faraut T."/>
            <person name="Fievet G."/>
            <person name="Helmstetter N."/>
            <person name="King M."/>
            <person name="Knapp S.J."/>
            <person name="Lai Z."/>
            <person name="Le Paslier M.C."/>
            <person name="Lippi Y."/>
            <person name="Lorenzon L."/>
            <person name="Mandel J.R."/>
            <person name="Marage G."/>
            <person name="Marchand G."/>
            <person name="Marquand E."/>
            <person name="Bret-Mestries E."/>
            <person name="Morien E."/>
            <person name="Nambeesan S."/>
            <person name="Nguyen T."/>
            <person name="Pegot-Espagnet P."/>
            <person name="Pouilly N."/>
            <person name="Raftis F."/>
            <person name="Sallet E."/>
            <person name="Schiex T."/>
            <person name="Thomas J."/>
            <person name="Vandecasteele C."/>
            <person name="Vares D."/>
            <person name="Vear F."/>
            <person name="Vautrin S."/>
            <person name="Crespi M."/>
            <person name="Mangin B."/>
            <person name="Burke J.M."/>
            <person name="Salse J."/>
            <person name="Munos S."/>
            <person name="Vincourt P."/>
            <person name="Rieseberg L.H."/>
            <person name="Langlade N.B."/>
        </authorList>
    </citation>
    <scope>NUCLEOTIDE SEQUENCE</scope>
    <source>
        <tissue evidence="6">Leaves</tissue>
    </source>
</reference>